<evidence type="ECO:0000313" key="4">
    <source>
        <dbReference type="Proteomes" id="UP000027135"/>
    </source>
</evidence>
<keyword evidence="2" id="KW-0812">Transmembrane</keyword>
<organism evidence="3 4">
    <name type="scientific">Zootermopsis nevadensis</name>
    <name type="common">Dampwood termite</name>
    <dbReference type="NCBI Taxonomy" id="136037"/>
    <lineage>
        <taxon>Eukaryota</taxon>
        <taxon>Metazoa</taxon>
        <taxon>Ecdysozoa</taxon>
        <taxon>Arthropoda</taxon>
        <taxon>Hexapoda</taxon>
        <taxon>Insecta</taxon>
        <taxon>Pterygota</taxon>
        <taxon>Neoptera</taxon>
        <taxon>Polyneoptera</taxon>
        <taxon>Dictyoptera</taxon>
        <taxon>Blattodea</taxon>
        <taxon>Blattoidea</taxon>
        <taxon>Termitoidae</taxon>
        <taxon>Termopsidae</taxon>
        <taxon>Zootermopsis</taxon>
    </lineage>
</organism>
<name>A0A067R478_ZOONE</name>
<keyword evidence="2" id="KW-1133">Transmembrane helix</keyword>
<dbReference type="Proteomes" id="UP000027135">
    <property type="component" value="Unassembled WGS sequence"/>
</dbReference>
<feature type="transmembrane region" description="Helical" evidence="2">
    <location>
        <begin position="94"/>
        <end position="114"/>
    </location>
</feature>
<sequence>MKTANVKRDECSWIAAEIEPQDEEELFKVGDNTEMISGTSGDVYWNRPLEPGILYDLILVALNWQDGEYEYSFAKLKHPVQTLSEKKGGMGAEWAALLLLLIIPVAAVAVYFVIRKPKQTEPIELIYEDAVPERQEPGPNRTPDCHAADEPVYETVV</sequence>
<evidence type="ECO:0000256" key="2">
    <source>
        <dbReference type="SAM" id="Phobius"/>
    </source>
</evidence>
<dbReference type="InParanoid" id="A0A067R478"/>
<evidence type="ECO:0000256" key="1">
    <source>
        <dbReference type="SAM" id="MobiDB-lite"/>
    </source>
</evidence>
<proteinExistence type="predicted"/>
<evidence type="ECO:0000313" key="3">
    <source>
        <dbReference type="EMBL" id="KDR17949.1"/>
    </source>
</evidence>
<gene>
    <name evidence="3" type="ORF">L798_08167</name>
</gene>
<keyword evidence="2" id="KW-0472">Membrane</keyword>
<reference evidence="3 4" key="1">
    <citation type="journal article" date="2014" name="Nat. Commun.">
        <title>Molecular traces of alternative social organization in a termite genome.</title>
        <authorList>
            <person name="Terrapon N."/>
            <person name="Li C."/>
            <person name="Robertson H.M."/>
            <person name="Ji L."/>
            <person name="Meng X."/>
            <person name="Booth W."/>
            <person name="Chen Z."/>
            <person name="Childers C.P."/>
            <person name="Glastad K.M."/>
            <person name="Gokhale K."/>
            <person name="Gowin J."/>
            <person name="Gronenberg W."/>
            <person name="Hermansen R.A."/>
            <person name="Hu H."/>
            <person name="Hunt B.G."/>
            <person name="Huylmans A.K."/>
            <person name="Khalil S.M."/>
            <person name="Mitchell R.D."/>
            <person name="Munoz-Torres M.C."/>
            <person name="Mustard J.A."/>
            <person name="Pan H."/>
            <person name="Reese J.T."/>
            <person name="Scharf M.E."/>
            <person name="Sun F."/>
            <person name="Vogel H."/>
            <person name="Xiao J."/>
            <person name="Yang W."/>
            <person name="Yang Z."/>
            <person name="Yang Z."/>
            <person name="Zhou J."/>
            <person name="Zhu J."/>
            <person name="Brent C.S."/>
            <person name="Elsik C.G."/>
            <person name="Goodisman M.A."/>
            <person name="Liberles D.A."/>
            <person name="Roe R.M."/>
            <person name="Vargo E.L."/>
            <person name="Vilcinskas A."/>
            <person name="Wang J."/>
            <person name="Bornberg-Bauer E."/>
            <person name="Korb J."/>
            <person name="Zhang G."/>
            <person name="Liebig J."/>
        </authorList>
    </citation>
    <scope>NUCLEOTIDE SEQUENCE [LARGE SCALE GENOMIC DNA]</scope>
    <source>
        <tissue evidence="3">Whole organism</tissue>
    </source>
</reference>
<dbReference type="EMBL" id="KK852711">
    <property type="protein sequence ID" value="KDR17949.1"/>
    <property type="molecule type" value="Genomic_DNA"/>
</dbReference>
<keyword evidence="4" id="KW-1185">Reference proteome</keyword>
<dbReference type="AlphaFoldDB" id="A0A067R478"/>
<feature type="region of interest" description="Disordered" evidence="1">
    <location>
        <begin position="132"/>
        <end position="157"/>
    </location>
</feature>
<protein>
    <submittedName>
        <fullName evidence="3">Uncharacterized protein</fullName>
    </submittedName>
</protein>
<accession>A0A067R478</accession>